<dbReference type="Pfam" id="PF13649">
    <property type="entry name" value="Methyltransf_25"/>
    <property type="match status" value="1"/>
</dbReference>
<sequence length="310" mass="35535">MPKQDEIISHNPASSNLDTAMQQIEERIKKEGNKPHTTVETQLRILQELSQFDFGQFLIKNQGINGYWTHYMLTHPWFGRKTGLNNKGEPLSSLERFILDKAPTMLATQQRFEIFLRENQKAVLHGATLACIPCGMLGELLYLDFSDINTILLVGIDYDPATLEDAKALAKKQNLNQFTKFVCGNAWSLNIYEEFDLVSSNGLNIYEPDNDKVTKLYEQFYIALKKGGKLVTSFLTYPPHLSPQCEWKLNKINLEDLSLQKIIFSDVLNAKFQCFRSTQQTKEQLESAGFKNIHFLYDEAHIFPTVVAEK</sequence>
<dbReference type="EMBL" id="JNCF01000019">
    <property type="protein sequence ID" value="KGP63357.1"/>
    <property type="molecule type" value="Genomic_DNA"/>
</dbReference>
<reference evidence="2 3" key="1">
    <citation type="submission" date="2014-05" db="EMBL/GenBank/DDBJ databases">
        <authorList>
            <person name="Rizzardi K."/>
            <person name="Winiecka-Krusnell J."/>
            <person name="Ramliden M."/>
            <person name="Alm E."/>
            <person name="Andersson S."/>
            <person name="Byfors S."/>
        </authorList>
    </citation>
    <scope>NUCLEOTIDE SEQUENCE [LARGE SCALE GENOMIC DNA]</scope>
    <source>
        <strain evidence="2 3">LEGN</strain>
    </source>
</reference>
<evidence type="ECO:0000313" key="3">
    <source>
        <dbReference type="Proteomes" id="UP000054422"/>
    </source>
</evidence>
<feature type="domain" description="Methyltransferase" evidence="1">
    <location>
        <begin position="152"/>
        <end position="228"/>
    </location>
</feature>
<keyword evidence="3" id="KW-1185">Reference proteome</keyword>
<dbReference type="AlphaFoldDB" id="A0A0A2SRJ8"/>
<evidence type="ECO:0000313" key="2">
    <source>
        <dbReference type="EMBL" id="KGP63357.1"/>
    </source>
</evidence>
<comment type="caution">
    <text evidence="2">The sequence shown here is derived from an EMBL/GenBank/DDBJ whole genome shotgun (WGS) entry which is preliminary data.</text>
</comment>
<name>A0A0A2SRJ8_9GAMM</name>
<organism evidence="2 3">
    <name type="scientific">Legionella norrlandica</name>
    <dbReference type="NCBI Taxonomy" id="1498499"/>
    <lineage>
        <taxon>Bacteria</taxon>
        <taxon>Pseudomonadati</taxon>
        <taxon>Pseudomonadota</taxon>
        <taxon>Gammaproteobacteria</taxon>
        <taxon>Legionellales</taxon>
        <taxon>Legionellaceae</taxon>
        <taxon>Legionella</taxon>
    </lineage>
</organism>
<dbReference type="SUPFAM" id="SSF53335">
    <property type="entry name" value="S-adenosyl-L-methionine-dependent methyltransferases"/>
    <property type="match status" value="1"/>
</dbReference>
<gene>
    <name evidence="2" type="ORF">EP47_10880</name>
</gene>
<dbReference type="Proteomes" id="UP000054422">
    <property type="component" value="Unassembled WGS sequence"/>
</dbReference>
<dbReference type="InterPro" id="IPR041698">
    <property type="entry name" value="Methyltransf_25"/>
</dbReference>
<dbReference type="STRING" id="1498499.EP47_10880"/>
<evidence type="ECO:0000259" key="1">
    <source>
        <dbReference type="Pfam" id="PF13649"/>
    </source>
</evidence>
<dbReference type="InterPro" id="IPR029063">
    <property type="entry name" value="SAM-dependent_MTases_sf"/>
</dbReference>
<accession>A0A0A2SRJ8</accession>
<proteinExistence type="predicted"/>
<protein>
    <recommendedName>
        <fullName evidence="1">Methyltransferase domain-containing protein</fullName>
    </recommendedName>
</protein>
<dbReference type="OrthoDB" id="5621386at2"/>
<dbReference type="Gene3D" id="3.40.50.150">
    <property type="entry name" value="Vaccinia Virus protein VP39"/>
    <property type="match status" value="1"/>
</dbReference>
<dbReference type="CDD" id="cd02440">
    <property type="entry name" value="AdoMet_MTases"/>
    <property type="match status" value="1"/>
</dbReference>
<dbReference type="RefSeq" id="WP_035889100.1">
    <property type="nucleotide sequence ID" value="NZ_JNCF01000019.1"/>
</dbReference>